<organism evidence="1 2">
    <name type="scientific">Lactuca sativa</name>
    <name type="common">Garden lettuce</name>
    <dbReference type="NCBI Taxonomy" id="4236"/>
    <lineage>
        <taxon>Eukaryota</taxon>
        <taxon>Viridiplantae</taxon>
        <taxon>Streptophyta</taxon>
        <taxon>Embryophyta</taxon>
        <taxon>Tracheophyta</taxon>
        <taxon>Spermatophyta</taxon>
        <taxon>Magnoliopsida</taxon>
        <taxon>eudicotyledons</taxon>
        <taxon>Gunneridae</taxon>
        <taxon>Pentapetalae</taxon>
        <taxon>asterids</taxon>
        <taxon>campanulids</taxon>
        <taxon>Asterales</taxon>
        <taxon>Asteraceae</taxon>
        <taxon>Cichorioideae</taxon>
        <taxon>Cichorieae</taxon>
        <taxon>Lactucinae</taxon>
        <taxon>Lactuca</taxon>
    </lineage>
</organism>
<reference evidence="1 2" key="1">
    <citation type="journal article" date="2017" name="Nat. Commun.">
        <title>Genome assembly with in vitro proximity ligation data and whole-genome triplication in lettuce.</title>
        <authorList>
            <person name="Reyes-Chin-Wo S."/>
            <person name="Wang Z."/>
            <person name="Yang X."/>
            <person name="Kozik A."/>
            <person name="Arikit S."/>
            <person name="Song C."/>
            <person name="Xia L."/>
            <person name="Froenicke L."/>
            <person name="Lavelle D.O."/>
            <person name="Truco M.J."/>
            <person name="Xia R."/>
            <person name="Zhu S."/>
            <person name="Xu C."/>
            <person name="Xu H."/>
            <person name="Xu X."/>
            <person name="Cox K."/>
            <person name="Korf I."/>
            <person name="Meyers B.C."/>
            <person name="Michelmore R.W."/>
        </authorList>
    </citation>
    <scope>NUCLEOTIDE SEQUENCE [LARGE SCALE GENOMIC DNA]</scope>
    <source>
        <strain evidence="2">cv. Salinas</strain>
        <tissue evidence="1">Seedlings</tissue>
    </source>
</reference>
<dbReference type="PANTHER" id="PTHR37610:SF98">
    <property type="entry name" value="TRANSCRIPTION FACTOR INTERACTOR AND REGULATOR CCHC(ZN) FAMILY"/>
    <property type="match status" value="1"/>
</dbReference>
<gene>
    <name evidence="1" type="ORF">LSAT_V11C900490750</name>
</gene>
<sequence>MVKNRLTTTMEKEIRTNLRERFEKESAPRAYELKNQLIDKHQDGTSILSVFPTPQCTCNRCTCDIEKRLVEHQEKENLYEFLIGLDDEFLVIKT</sequence>
<accession>A0A9R1WT38</accession>
<dbReference type="AlphaFoldDB" id="A0A9R1WT38"/>
<keyword evidence="2" id="KW-1185">Reference proteome</keyword>
<comment type="caution">
    <text evidence="1">The sequence shown here is derived from an EMBL/GenBank/DDBJ whole genome shotgun (WGS) entry which is preliminary data.</text>
</comment>
<evidence type="ECO:0000313" key="2">
    <source>
        <dbReference type="Proteomes" id="UP000235145"/>
    </source>
</evidence>
<protein>
    <submittedName>
        <fullName evidence="1">Uncharacterized protein</fullName>
    </submittedName>
</protein>
<name>A0A9R1WT38_LACSA</name>
<proteinExistence type="predicted"/>
<evidence type="ECO:0000313" key="1">
    <source>
        <dbReference type="EMBL" id="KAJ0186966.1"/>
    </source>
</evidence>
<dbReference type="EMBL" id="NBSK02000009">
    <property type="protein sequence ID" value="KAJ0186966.1"/>
    <property type="molecule type" value="Genomic_DNA"/>
</dbReference>
<dbReference type="PANTHER" id="PTHR37610">
    <property type="entry name" value="CCHC-TYPE DOMAIN-CONTAINING PROTEIN"/>
    <property type="match status" value="1"/>
</dbReference>
<dbReference type="Proteomes" id="UP000235145">
    <property type="component" value="Unassembled WGS sequence"/>
</dbReference>